<keyword evidence="3" id="KW-0346">Stress response</keyword>
<dbReference type="InterPro" id="IPR000740">
    <property type="entry name" value="GrpE"/>
</dbReference>
<reference evidence="5 6" key="1">
    <citation type="journal article" date="2016" name="Nat. Commun.">
        <title>Thousands of microbial genomes shed light on interconnected biogeochemical processes in an aquifer system.</title>
        <authorList>
            <person name="Anantharaman K."/>
            <person name="Brown C.T."/>
            <person name="Hug L.A."/>
            <person name="Sharon I."/>
            <person name="Castelle C.J."/>
            <person name="Probst A.J."/>
            <person name="Thomas B.C."/>
            <person name="Singh A."/>
            <person name="Wilkins M.J."/>
            <person name="Karaoz U."/>
            <person name="Brodie E.L."/>
            <person name="Williams K.H."/>
            <person name="Hubbard S.S."/>
            <person name="Banfield J.F."/>
        </authorList>
    </citation>
    <scope>NUCLEOTIDE SEQUENCE [LARGE SCALE GENOMIC DNA]</scope>
</reference>
<dbReference type="GO" id="GO:0000774">
    <property type="term" value="F:adenyl-nucleotide exchange factor activity"/>
    <property type="evidence" value="ECO:0007669"/>
    <property type="project" value="InterPro"/>
</dbReference>
<evidence type="ECO:0000313" key="5">
    <source>
        <dbReference type="EMBL" id="OGZ69246.1"/>
    </source>
</evidence>
<organism evidence="5 6">
    <name type="scientific">Candidatus Staskawiczbacteria bacterium RIFCSPHIGHO2_02_FULL_42_22</name>
    <dbReference type="NCBI Taxonomy" id="1802207"/>
    <lineage>
        <taxon>Bacteria</taxon>
        <taxon>Candidatus Staskawicziibacteriota</taxon>
    </lineage>
</organism>
<accession>A0A1G2I364</accession>
<comment type="caution">
    <text evidence="5">The sequence shown here is derived from an EMBL/GenBank/DDBJ whole genome shotgun (WGS) entry which is preliminary data.</text>
</comment>
<keyword evidence="2 3" id="KW-0143">Chaperone</keyword>
<dbReference type="GO" id="GO:0042803">
    <property type="term" value="F:protein homodimerization activity"/>
    <property type="evidence" value="ECO:0007669"/>
    <property type="project" value="InterPro"/>
</dbReference>
<evidence type="ECO:0000256" key="2">
    <source>
        <dbReference type="ARBA" id="ARBA00023186"/>
    </source>
</evidence>
<comment type="similarity">
    <text evidence="1 3 4">Belongs to the GrpE family.</text>
</comment>
<dbReference type="Proteomes" id="UP000178820">
    <property type="component" value="Unassembled WGS sequence"/>
</dbReference>
<protein>
    <recommendedName>
        <fullName evidence="3">Protein GrpE</fullName>
    </recommendedName>
    <alternativeName>
        <fullName evidence="3">HSP-70 cofactor</fullName>
    </alternativeName>
</protein>
<dbReference type="CDD" id="cd00446">
    <property type="entry name" value="GrpE"/>
    <property type="match status" value="1"/>
</dbReference>
<dbReference type="GO" id="GO:0005737">
    <property type="term" value="C:cytoplasm"/>
    <property type="evidence" value="ECO:0007669"/>
    <property type="project" value="UniProtKB-SubCell"/>
</dbReference>
<dbReference type="HAMAP" id="MF_01151">
    <property type="entry name" value="GrpE"/>
    <property type="match status" value="1"/>
</dbReference>
<dbReference type="PANTHER" id="PTHR21237">
    <property type="entry name" value="GRPE PROTEIN"/>
    <property type="match status" value="1"/>
</dbReference>
<dbReference type="GO" id="GO:0051087">
    <property type="term" value="F:protein-folding chaperone binding"/>
    <property type="evidence" value="ECO:0007669"/>
    <property type="project" value="InterPro"/>
</dbReference>
<proteinExistence type="inferred from homology"/>
<dbReference type="EMBL" id="MHOT01000013">
    <property type="protein sequence ID" value="OGZ69246.1"/>
    <property type="molecule type" value="Genomic_DNA"/>
</dbReference>
<keyword evidence="3" id="KW-0963">Cytoplasm</keyword>
<name>A0A1G2I364_9BACT</name>
<dbReference type="Gene3D" id="3.90.20.20">
    <property type="match status" value="1"/>
</dbReference>
<evidence type="ECO:0000256" key="1">
    <source>
        <dbReference type="ARBA" id="ARBA00009054"/>
    </source>
</evidence>
<evidence type="ECO:0000256" key="3">
    <source>
        <dbReference type="HAMAP-Rule" id="MF_01151"/>
    </source>
</evidence>
<dbReference type="InterPro" id="IPR013805">
    <property type="entry name" value="GrpE_CC"/>
</dbReference>
<dbReference type="Gene3D" id="2.30.22.10">
    <property type="entry name" value="Head domain of nucleotide exchange factor GrpE"/>
    <property type="match status" value="1"/>
</dbReference>
<comment type="subcellular location">
    <subcellularLocation>
        <location evidence="3">Cytoplasm</location>
    </subcellularLocation>
</comment>
<evidence type="ECO:0000313" key="6">
    <source>
        <dbReference type="Proteomes" id="UP000178820"/>
    </source>
</evidence>
<sequence length="165" mass="19555">MDESIKKEEEKNIKNENGPLVECQQKCDEYLNNWKRERADFINYKNEEIQRIGLLAKYTKEETILKVLPILDSIYWAEKHVPEELKNHNWVEGFLQTKKQIDAFLQKEGIEKIDAIDKPFDPNTMESVEEIEDKEKQPNMVIEEVQKGYMMDGKVLRPARVKITK</sequence>
<dbReference type="GO" id="GO:0006457">
    <property type="term" value="P:protein folding"/>
    <property type="evidence" value="ECO:0007669"/>
    <property type="project" value="InterPro"/>
</dbReference>
<dbReference type="GO" id="GO:0051082">
    <property type="term" value="F:unfolded protein binding"/>
    <property type="evidence" value="ECO:0007669"/>
    <property type="project" value="TreeGrafter"/>
</dbReference>
<dbReference type="SUPFAM" id="SSF51064">
    <property type="entry name" value="Head domain of nucleotide exchange factor GrpE"/>
    <property type="match status" value="1"/>
</dbReference>
<dbReference type="STRING" id="1802207.A3D44_00980"/>
<dbReference type="PANTHER" id="PTHR21237:SF23">
    <property type="entry name" value="GRPE PROTEIN HOMOLOG, MITOCHONDRIAL"/>
    <property type="match status" value="1"/>
</dbReference>
<gene>
    <name evidence="3" type="primary">grpE</name>
    <name evidence="5" type="ORF">A3D44_00980</name>
</gene>
<comment type="subunit">
    <text evidence="3">Homodimer.</text>
</comment>
<dbReference type="SUPFAM" id="SSF58014">
    <property type="entry name" value="Coiled-coil domain of nucleotide exchange factor GrpE"/>
    <property type="match status" value="1"/>
</dbReference>
<comment type="function">
    <text evidence="3">Participates actively in the response to hyperosmotic and heat shock by preventing the aggregation of stress-denatured proteins, in association with DnaK and GrpE. It is the nucleotide exchange factor for DnaK and may function as a thermosensor. Unfolded proteins bind initially to DnaJ; upon interaction with the DnaJ-bound protein, DnaK hydrolyzes its bound ATP, resulting in the formation of a stable complex. GrpE releases ADP from DnaK; ATP binding to DnaK triggers the release of the substrate protein, thus completing the reaction cycle. Several rounds of ATP-dependent interactions between DnaJ, DnaK and GrpE are required for fully efficient folding.</text>
</comment>
<evidence type="ECO:0000256" key="4">
    <source>
        <dbReference type="RuleBase" id="RU004478"/>
    </source>
</evidence>
<dbReference type="AlphaFoldDB" id="A0A1G2I364"/>
<dbReference type="InterPro" id="IPR009012">
    <property type="entry name" value="GrpE_head"/>
</dbReference>
<dbReference type="Pfam" id="PF01025">
    <property type="entry name" value="GrpE"/>
    <property type="match status" value="1"/>
</dbReference>
<dbReference type="PRINTS" id="PR00773">
    <property type="entry name" value="GRPEPROTEIN"/>
</dbReference>